<sequence>MYNPFWAIEYSDLIDRLRVSPCRQRRVTVTTDVFFFSFTSFPSLVPPQRESARVLLLLRARLQLCHVISVEPPLTHSKPPGTVTTTAEHSNTLCETPPGGARGCCGTHTVAEGIFWVFIWDRR</sequence>
<dbReference type="Proteomes" id="UP001364617">
    <property type="component" value="Unassembled WGS sequence"/>
</dbReference>
<gene>
    <name evidence="1" type="ORF">R3I93_004454</name>
</gene>
<accession>A0AAN9DHG0</accession>
<protein>
    <submittedName>
        <fullName evidence="1">Uncharacterized protein</fullName>
    </submittedName>
</protein>
<dbReference type="AlphaFoldDB" id="A0AAN9DHG0"/>
<evidence type="ECO:0000313" key="2">
    <source>
        <dbReference type="Proteomes" id="UP001364617"/>
    </source>
</evidence>
<proteinExistence type="predicted"/>
<reference evidence="1 2" key="1">
    <citation type="submission" date="2024-02" db="EMBL/GenBank/DDBJ databases">
        <title>Chromosome-level genome assembly of the Eurasian Minnow (Phoxinus phoxinus).</title>
        <authorList>
            <person name="Oriowo T.O."/>
            <person name="Martin S."/>
            <person name="Stange M."/>
            <person name="Chrysostomakis Y."/>
            <person name="Brown T."/>
            <person name="Winkler S."/>
            <person name="Kukowka S."/>
            <person name="Myers E.W."/>
            <person name="Bohne A."/>
        </authorList>
    </citation>
    <scope>NUCLEOTIDE SEQUENCE [LARGE SCALE GENOMIC DNA]</scope>
    <source>
        <strain evidence="1">ZFMK-TIS-60720</strain>
        <tissue evidence="1">Whole Organism</tissue>
    </source>
</reference>
<organism evidence="1 2">
    <name type="scientific">Phoxinus phoxinus</name>
    <name type="common">Eurasian minnow</name>
    <dbReference type="NCBI Taxonomy" id="58324"/>
    <lineage>
        <taxon>Eukaryota</taxon>
        <taxon>Metazoa</taxon>
        <taxon>Chordata</taxon>
        <taxon>Craniata</taxon>
        <taxon>Vertebrata</taxon>
        <taxon>Euteleostomi</taxon>
        <taxon>Actinopterygii</taxon>
        <taxon>Neopterygii</taxon>
        <taxon>Teleostei</taxon>
        <taxon>Ostariophysi</taxon>
        <taxon>Cypriniformes</taxon>
        <taxon>Leuciscidae</taxon>
        <taxon>Phoxininae</taxon>
        <taxon>Phoxinus</taxon>
    </lineage>
</organism>
<dbReference type="EMBL" id="JAYKXH010000004">
    <property type="protein sequence ID" value="KAK7172153.1"/>
    <property type="molecule type" value="Genomic_DNA"/>
</dbReference>
<keyword evidence="2" id="KW-1185">Reference proteome</keyword>
<evidence type="ECO:0000313" key="1">
    <source>
        <dbReference type="EMBL" id="KAK7172153.1"/>
    </source>
</evidence>
<comment type="caution">
    <text evidence="1">The sequence shown here is derived from an EMBL/GenBank/DDBJ whole genome shotgun (WGS) entry which is preliminary data.</text>
</comment>
<name>A0AAN9DHG0_9TELE</name>